<keyword evidence="3 4" id="KW-0408">Iron</keyword>
<feature type="transmembrane region" description="Helical" evidence="5">
    <location>
        <begin position="5"/>
        <end position="25"/>
    </location>
</feature>
<evidence type="ECO:0000313" key="7">
    <source>
        <dbReference type="EMBL" id="KIE58073.1"/>
    </source>
</evidence>
<keyword evidence="5" id="KW-0812">Transmembrane</keyword>
<dbReference type="InterPro" id="IPR036909">
    <property type="entry name" value="Cyt_c-like_dom_sf"/>
</dbReference>
<keyword evidence="5" id="KW-1133">Transmembrane helix</keyword>
<dbReference type="Gene3D" id="1.10.760.10">
    <property type="entry name" value="Cytochrome c-like domain"/>
    <property type="match status" value="1"/>
</dbReference>
<name>A0ABR4ZWJ1_9BACT</name>
<dbReference type="Pfam" id="PF02433">
    <property type="entry name" value="FixO"/>
    <property type="match status" value="1"/>
</dbReference>
<dbReference type="Proteomes" id="UP000031594">
    <property type="component" value="Unassembled WGS sequence"/>
</dbReference>
<reference evidence="7 8" key="1">
    <citation type="submission" date="2014-08" db="EMBL/GenBank/DDBJ databases">
        <title>Methylacidiphilum kamchatkense strain Kam1 draft genome sequence.</title>
        <authorList>
            <person name="Birkeland N.-K."/>
            <person name="Erikstad H.A."/>
        </authorList>
    </citation>
    <scope>NUCLEOTIDE SEQUENCE [LARGE SCALE GENOMIC DNA]</scope>
    <source>
        <strain evidence="7 8">Kam1</strain>
    </source>
</reference>
<dbReference type="InterPro" id="IPR003468">
    <property type="entry name" value="Cyt_c_oxidase_monohaem-su/FixO"/>
</dbReference>
<dbReference type="PROSITE" id="PS51007">
    <property type="entry name" value="CYTC"/>
    <property type="match status" value="1"/>
</dbReference>
<organism evidence="7 8">
    <name type="scientific">Methylacidiphilum kamchatkense Kam1</name>
    <dbReference type="NCBI Taxonomy" id="1202785"/>
    <lineage>
        <taxon>Bacteria</taxon>
        <taxon>Pseudomonadati</taxon>
        <taxon>Verrucomicrobiota</taxon>
        <taxon>Methylacidiphilae</taxon>
        <taxon>Methylacidiphilales</taxon>
        <taxon>Methylacidiphilaceae</taxon>
        <taxon>Methylacidiphilum (ex Ratnadevi et al. 2023)</taxon>
    </lineage>
</organism>
<comment type="caution">
    <text evidence="7">The sequence shown here is derived from an EMBL/GenBank/DDBJ whole genome shotgun (WGS) entry which is preliminary data.</text>
</comment>
<dbReference type="InterPro" id="IPR009056">
    <property type="entry name" value="Cyt_c-like_dom"/>
</dbReference>
<feature type="domain" description="Cytochrome c" evidence="6">
    <location>
        <begin position="45"/>
        <end position="188"/>
    </location>
</feature>
<gene>
    <name evidence="7" type="ORF">A946_09170</name>
</gene>
<keyword evidence="5" id="KW-0472">Membrane</keyword>
<dbReference type="RefSeq" id="WP_039721927.1">
    <property type="nucleotide sequence ID" value="NZ_JQNX01000007.1"/>
</dbReference>
<protein>
    <submittedName>
        <fullName evidence="7">Cytochrome oxidase</fullName>
    </submittedName>
</protein>
<evidence type="ECO:0000259" key="6">
    <source>
        <dbReference type="PROSITE" id="PS51007"/>
    </source>
</evidence>
<evidence type="ECO:0000256" key="3">
    <source>
        <dbReference type="ARBA" id="ARBA00023004"/>
    </source>
</evidence>
<keyword evidence="2 4" id="KW-0479">Metal-binding</keyword>
<dbReference type="EMBL" id="JQNX01000007">
    <property type="protein sequence ID" value="KIE58073.1"/>
    <property type="molecule type" value="Genomic_DNA"/>
</dbReference>
<dbReference type="SUPFAM" id="SSF46626">
    <property type="entry name" value="Cytochrome c"/>
    <property type="match status" value="1"/>
</dbReference>
<evidence type="ECO:0000256" key="4">
    <source>
        <dbReference type="PROSITE-ProRule" id="PRU00433"/>
    </source>
</evidence>
<keyword evidence="8" id="KW-1185">Reference proteome</keyword>
<accession>A0ABR4ZWJ1</accession>
<sequence>MIARIVWVLGIFLCFLLGWFVYVIIPSQVLDPSPEGEETPPPNFGLVEVGQQVYGANGCSGCHTQVVRPANMGSDIARGWGSRRTFPVDYYHETNPFLGIVRIGPDLSNIGKRKKDTSWFYILLYEPNQIFPGTIMPPYKYLFRKVRAEGKRNPEALPPELDRTLPKGMQIMPSPEAVALVAYLLSLDRSYPTQPKKQ</sequence>
<proteinExistence type="predicted"/>
<evidence type="ECO:0000256" key="5">
    <source>
        <dbReference type="SAM" id="Phobius"/>
    </source>
</evidence>
<evidence type="ECO:0000256" key="1">
    <source>
        <dbReference type="ARBA" id="ARBA00022617"/>
    </source>
</evidence>
<keyword evidence="1 4" id="KW-0349">Heme</keyword>
<evidence type="ECO:0000313" key="8">
    <source>
        <dbReference type="Proteomes" id="UP000031594"/>
    </source>
</evidence>
<evidence type="ECO:0000256" key="2">
    <source>
        <dbReference type="ARBA" id="ARBA00022723"/>
    </source>
</evidence>